<dbReference type="EMBL" id="MN228696">
    <property type="protein sequence ID" value="QEP29881.1"/>
    <property type="molecule type" value="Genomic_DNA"/>
</dbReference>
<sequence>MNAQTPDELMADYCYTSSSETQTTSDTPYEIDLAPQEQYDFGDWATTKFSSYLEFTITNSGYADVTISRVDLAGEFMLLEPIPNKIAAGAVYTGKLYFAPETVGSKTGMLSVEAENALGDKVIKLLGTAWDFLDLDIKGIVNEAGITLNDFPLWEAQLDVIVNTDLPVALV</sequence>
<proteinExistence type="predicted"/>
<gene>
    <name evidence="1" type="ORF">Smphiort11_083</name>
</gene>
<reference evidence="2" key="1">
    <citation type="submission" date="2019-07" db="EMBL/GenBank/DDBJ databases">
        <authorList>
            <person name="Cubo M.T."/>
            <person name="Espuny M.D.R."/>
            <person name="Balsanelli E."/>
        </authorList>
    </citation>
    <scope>NUCLEOTIDE SEQUENCE [LARGE SCALE GENOMIC DNA]</scope>
</reference>
<evidence type="ECO:0000313" key="2">
    <source>
        <dbReference type="Proteomes" id="UP000322838"/>
    </source>
</evidence>
<dbReference type="Gene3D" id="2.60.40.10">
    <property type="entry name" value="Immunoglobulins"/>
    <property type="match status" value="1"/>
</dbReference>
<protein>
    <submittedName>
        <fullName evidence="1">Uncharacterized protein</fullName>
    </submittedName>
</protein>
<accession>A0A5C2H7C3</accession>
<organism evidence="1 2">
    <name type="scientific">Sinorhizobium phage ort11</name>
    <dbReference type="NCBI Taxonomy" id="2599764"/>
    <lineage>
        <taxon>Viruses</taxon>
        <taxon>Duplodnaviria</taxon>
        <taxon>Heunggongvirae</taxon>
        <taxon>Uroviricota</taxon>
        <taxon>Caudoviricetes</taxon>
        <taxon>Schitoviridae</taxon>
        <taxon>Huelvavirus</taxon>
        <taxon>Huelvavirus ort11</taxon>
    </lineage>
</organism>
<evidence type="ECO:0000313" key="1">
    <source>
        <dbReference type="EMBL" id="QEP29881.1"/>
    </source>
</evidence>
<dbReference type="InterPro" id="IPR013783">
    <property type="entry name" value="Ig-like_fold"/>
</dbReference>
<name>A0A5C2H7C3_9CAUD</name>
<dbReference type="Proteomes" id="UP000322838">
    <property type="component" value="Segment"/>
</dbReference>
<keyword evidence="2" id="KW-1185">Reference proteome</keyword>